<comment type="caution">
    <text evidence="1">The sequence shown here is derived from an EMBL/GenBank/DDBJ whole genome shotgun (WGS) entry which is preliminary data.</text>
</comment>
<evidence type="ECO:0000313" key="1">
    <source>
        <dbReference type="EMBL" id="MCT7969663.1"/>
    </source>
</evidence>
<reference evidence="1 2" key="1">
    <citation type="journal article" date="2022" name="Front. Microbiol.">
        <title>High genomic differentiation and limited gene flow indicate recent cryptic speciation within the genus Laspinema (cyanobacteria).</title>
        <authorList>
            <person name="Stanojkovic A."/>
            <person name="Skoupy S."/>
            <person name="Skaloud P."/>
            <person name="Dvorak P."/>
        </authorList>
    </citation>
    <scope>NUCLEOTIDE SEQUENCE [LARGE SCALE GENOMIC DNA]</scope>
    <source>
        <strain evidence="1 2">D2a</strain>
    </source>
</reference>
<accession>A0ABT2MY99</accession>
<evidence type="ECO:0000313" key="2">
    <source>
        <dbReference type="Proteomes" id="UP001525890"/>
    </source>
</evidence>
<dbReference type="RefSeq" id="WP_368009113.1">
    <property type="nucleotide sequence ID" value="NZ_JAMXFF010000056.1"/>
</dbReference>
<gene>
    <name evidence="1" type="ORF">NG799_25450</name>
</gene>
<keyword evidence="2" id="KW-1185">Reference proteome</keyword>
<proteinExistence type="predicted"/>
<dbReference type="EMBL" id="JAMXFF010000056">
    <property type="protein sequence ID" value="MCT7969663.1"/>
    <property type="molecule type" value="Genomic_DNA"/>
</dbReference>
<evidence type="ECO:0008006" key="3">
    <source>
        <dbReference type="Google" id="ProtNLM"/>
    </source>
</evidence>
<protein>
    <recommendedName>
        <fullName evidence="3">Transposase</fullName>
    </recommendedName>
</protein>
<organism evidence="1 2">
    <name type="scientific">Laspinema palackyanum D2a</name>
    <dbReference type="NCBI Taxonomy" id="2953684"/>
    <lineage>
        <taxon>Bacteria</taxon>
        <taxon>Bacillati</taxon>
        <taxon>Cyanobacteriota</taxon>
        <taxon>Cyanophyceae</taxon>
        <taxon>Oscillatoriophycideae</taxon>
        <taxon>Oscillatoriales</taxon>
        <taxon>Laspinemataceae</taxon>
        <taxon>Laspinema</taxon>
        <taxon>Laspinema palackyanum</taxon>
    </lineage>
</organism>
<dbReference type="Proteomes" id="UP001525890">
    <property type="component" value="Unassembled WGS sequence"/>
</dbReference>
<sequence>MVQVWEAIALEDCLCPDYGGKGDSDRPAMTRAKYTKDKVTARGWAYYYVFKHQARLISI</sequence>
<name>A0ABT2MY99_9CYAN</name>